<reference evidence="3" key="1">
    <citation type="journal article" date="2021" name="Sci. Adv.">
        <title>The American lobster genome reveals insights on longevity, neural, and immune adaptations.</title>
        <authorList>
            <person name="Polinski J.M."/>
            <person name="Zimin A.V."/>
            <person name="Clark K.F."/>
            <person name="Kohn A.B."/>
            <person name="Sadowski N."/>
            <person name="Timp W."/>
            <person name="Ptitsyn A."/>
            <person name="Khanna P."/>
            <person name="Romanova D.Y."/>
            <person name="Williams P."/>
            <person name="Greenwood S.J."/>
            <person name="Moroz L.L."/>
            <person name="Walt D.R."/>
            <person name="Bodnar A.G."/>
        </authorList>
    </citation>
    <scope>NUCLEOTIDE SEQUENCE</scope>
    <source>
        <strain evidence="3">GMGI-L3</strain>
    </source>
</reference>
<organism evidence="3 4">
    <name type="scientific">Homarus americanus</name>
    <name type="common">American lobster</name>
    <dbReference type="NCBI Taxonomy" id="6706"/>
    <lineage>
        <taxon>Eukaryota</taxon>
        <taxon>Metazoa</taxon>
        <taxon>Ecdysozoa</taxon>
        <taxon>Arthropoda</taxon>
        <taxon>Crustacea</taxon>
        <taxon>Multicrustacea</taxon>
        <taxon>Malacostraca</taxon>
        <taxon>Eumalacostraca</taxon>
        <taxon>Eucarida</taxon>
        <taxon>Decapoda</taxon>
        <taxon>Pleocyemata</taxon>
        <taxon>Astacidea</taxon>
        <taxon>Nephropoidea</taxon>
        <taxon>Nephropidae</taxon>
        <taxon>Homarus</taxon>
    </lineage>
</organism>
<evidence type="ECO:0000256" key="1">
    <source>
        <dbReference type="SAM" id="Phobius"/>
    </source>
</evidence>
<keyword evidence="1" id="KW-1133">Transmembrane helix</keyword>
<comment type="caution">
    <text evidence="3">The sequence shown here is derived from an EMBL/GenBank/DDBJ whole genome shotgun (WGS) entry which is preliminary data.</text>
</comment>
<evidence type="ECO:0000256" key="2">
    <source>
        <dbReference type="SAM" id="SignalP"/>
    </source>
</evidence>
<dbReference type="OrthoDB" id="6393020at2759"/>
<evidence type="ECO:0000313" key="4">
    <source>
        <dbReference type="Proteomes" id="UP000747542"/>
    </source>
</evidence>
<protein>
    <submittedName>
        <fullName evidence="3">Uncharacterized protein</fullName>
    </submittedName>
</protein>
<proteinExistence type="predicted"/>
<name>A0A8J5K1V7_HOMAM</name>
<keyword evidence="4" id="KW-1185">Reference proteome</keyword>
<dbReference type="AlphaFoldDB" id="A0A8J5K1V7"/>
<dbReference type="EMBL" id="JAHLQT010023139">
    <property type="protein sequence ID" value="KAG7165974.1"/>
    <property type="molecule type" value="Genomic_DNA"/>
</dbReference>
<dbReference type="Proteomes" id="UP000747542">
    <property type="component" value="Unassembled WGS sequence"/>
</dbReference>
<feature type="chain" id="PRO_5035194838" evidence="2">
    <location>
        <begin position="20"/>
        <end position="117"/>
    </location>
</feature>
<keyword evidence="1" id="KW-0812">Transmembrane</keyword>
<feature type="signal peptide" evidence="2">
    <location>
        <begin position="1"/>
        <end position="19"/>
    </location>
</feature>
<feature type="transmembrane region" description="Helical" evidence="1">
    <location>
        <begin position="53"/>
        <end position="75"/>
    </location>
</feature>
<keyword evidence="2" id="KW-0732">Signal</keyword>
<gene>
    <name evidence="3" type="ORF">Hamer_G011897</name>
</gene>
<sequence length="117" mass="12403">MVFKGMLVVLAALVAASHASETKQLPAEVGEEDPRLVFSVTNPNQSVVVANSGMVIVGLLVLMTVLAIVAVSIGARGRQETSSYHEPITYGAAPAYQEESTYAIHRSLDDAANKFQS</sequence>
<accession>A0A8J5K1V7</accession>
<evidence type="ECO:0000313" key="3">
    <source>
        <dbReference type="EMBL" id="KAG7165974.1"/>
    </source>
</evidence>
<keyword evidence="1" id="KW-0472">Membrane</keyword>